<dbReference type="SFLD" id="SFLDS00003">
    <property type="entry name" value="Haloacid_Dehalogenase"/>
    <property type="match status" value="1"/>
</dbReference>
<dbReference type="NCBIfam" id="TIGR01509">
    <property type="entry name" value="HAD-SF-IA-v3"/>
    <property type="match status" value="1"/>
</dbReference>
<reference evidence="1 2" key="1">
    <citation type="journal article" date="2019" name="Int. J. Syst. Evol. Microbiol.">
        <title>The Global Catalogue of Microorganisms (GCM) 10K type strain sequencing project: providing services to taxonomists for standard genome sequencing and annotation.</title>
        <authorList>
            <consortium name="The Broad Institute Genomics Platform"/>
            <consortium name="The Broad Institute Genome Sequencing Center for Infectious Disease"/>
            <person name="Wu L."/>
            <person name="Ma J."/>
        </authorList>
    </citation>
    <scope>NUCLEOTIDE SEQUENCE [LARGE SCALE GENOMIC DNA]</scope>
    <source>
        <strain evidence="1 2">JCM 13318</strain>
    </source>
</reference>
<comment type="caution">
    <text evidence="1">The sequence shown here is derived from an EMBL/GenBank/DDBJ whole genome shotgun (WGS) entry which is preliminary data.</text>
</comment>
<dbReference type="Gene3D" id="3.40.50.1000">
    <property type="entry name" value="HAD superfamily/HAD-like"/>
    <property type="match status" value="1"/>
</dbReference>
<dbReference type="PANTHER" id="PTHR43481:SF4">
    <property type="entry name" value="GLYCEROL-1-PHOSPHATE PHOSPHOHYDROLASE 1-RELATED"/>
    <property type="match status" value="1"/>
</dbReference>
<dbReference type="CDD" id="cd07505">
    <property type="entry name" value="HAD_BPGM-like"/>
    <property type="match status" value="1"/>
</dbReference>
<accession>A0ABN1ZUU7</accession>
<evidence type="ECO:0000313" key="1">
    <source>
        <dbReference type="EMBL" id="GAA1505139.1"/>
    </source>
</evidence>
<organism evidence="1 2">
    <name type="scientific">Brevibacterium permense</name>
    <dbReference type="NCBI Taxonomy" id="234834"/>
    <lineage>
        <taxon>Bacteria</taxon>
        <taxon>Bacillati</taxon>
        <taxon>Actinomycetota</taxon>
        <taxon>Actinomycetes</taxon>
        <taxon>Micrococcales</taxon>
        <taxon>Brevibacteriaceae</taxon>
        <taxon>Brevibacterium</taxon>
    </lineage>
</organism>
<sequence>MVPDYAGRMTNHASADPAAVLWDMDGTLVDTEPYWIRAETELMNAHGLSWSEEQGLEFVGNELIVSARMMREAGLDVPAEEIVETLMDNVIGQIRESVPFRPGALELLAELKTEGIPNVMVTMSYRPLAEAVIANCPPDSFAGLVAGDEVTAGKPDPEPYLRGAALLDLDPADCVALEDSKPGLASAEAAGTIAIGIPHFIDLEPRPGRILWNSLEGRSVADLRRLRAQQSA</sequence>
<evidence type="ECO:0000313" key="2">
    <source>
        <dbReference type="Proteomes" id="UP001500177"/>
    </source>
</evidence>
<gene>
    <name evidence="1" type="ORF">GCM10009690_04910</name>
</gene>
<dbReference type="InterPro" id="IPR036412">
    <property type="entry name" value="HAD-like_sf"/>
</dbReference>
<dbReference type="InterPro" id="IPR006439">
    <property type="entry name" value="HAD-SF_hydro_IA"/>
</dbReference>
<dbReference type="PANTHER" id="PTHR43481">
    <property type="entry name" value="FRUCTOSE-1-PHOSPHATE PHOSPHATASE"/>
    <property type="match status" value="1"/>
</dbReference>
<name>A0ABN1ZUU7_9MICO</name>
<protein>
    <submittedName>
        <fullName evidence="1">HAD family hydrolase</fullName>
    </submittedName>
</protein>
<dbReference type="Pfam" id="PF00702">
    <property type="entry name" value="Hydrolase"/>
    <property type="match status" value="1"/>
</dbReference>
<proteinExistence type="predicted"/>
<keyword evidence="2" id="KW-1185">Reference proteome</keyword>
<dbReference type="InterPro" id="IPR023214">
    <property type="entry name" value="HAD_sf"/>
</dbReference>
<dbReference type="SUPFAM" id="SSF56784">
    <property type="entry name" value="HAD-like"/>
    <property type="match status" value="1"/>
</dbReference>
<dbReference type="GO" id="GO:0016787">
    <property type="term" value="F:hydrolase activity"/>
    <property type="evidence" value="ECO:0007669"/>
    <property type="project" value="UniProtKB-KW"/>
</dbReference>
<keyword evidence="1" id="KW-0378">Hydrolase</keyword>
<dbReference type="InterPro" id="IPR023198">
    <property type="entry name" value="PGP-like_dom2"/>
</dbReference>
<dbReference type="Proteomes" id="UP001500177">
    <property type="component" value="Unassembled WGS sequence"/>
</dbReference>
<dbReference type="EMBL" id="BAAALX010000001">
    <property type="protein sequence ID" value="GAA1505139.1"/>
    <property type="molecule type" value="Genomic_DNA"/>
</dbReference>
<dbReference type="SFLD" id="SFLDG01129">
    <property type="entry name" value="C1.5:_HAD__Beta-PGM__Phosphata"/>
    <property type="match status" value="1"/>
</dbReference>
<dbReference type="InterPro" id="IPR051806">
    <property type="entry name" value="HAD-like_SPP"/>
</dbReference>
<dbReference type="Gene3D" id="1.10.150.240">
    <property type="entry name" value="Putative phosphatase, domain 2"/>
    <property type="match status" value="1"/>
</dbReference>